<organism evidence="1 2">
    <name type="scientific">Aquimarina algicola</name>
    <dbReference type="NCBI Taxonomy" id="2589995"/>
    <lineage>
        <taxon>Bacteria</taxon>
        <taxon>Pseudomonadati</taxon>
        <taxon>Bacteroidota</taxon>
        <taxon>Flavobacteriia</taxon>
        <taxon>Flavobacteriales</taxon>
        <taxon>Flavobacteriaceae</taxon>
        <taxon>Aquimarina</taxon>
    </lineage>
</organism>
<dbReference type="AlphaFoldDB" id="A0A504JKR7"/>
<protein>
    <recommendedName>
        <fullName evidence="3">ComF family protein</fullName>
    </recommendedName>
</protein>
<dbReference type="EMBL" id="VFWZ01000002">
    <property type="protein sequence ID" value="TPN87141.1"/>
    <property type="molecule type" value="Genomic_DNA"/>
</dbReference>
<evidence type="ECO:0008006" key="3">
    <source>
        <dbReference type="Google" id="ProtNLM"/>
    </source>
</evidence>
<comment type="caution">
    <text evidence="1">The sequence shown here is derived from an EMBL/GenBank/DDBJ whole genome shotgun (WGS) entry which is preliminary data.</text>
</comment>
<name>A0A504JKR7_9FLAO</name>
<keyword evidence="2" id="KW-1185">Reference proteome</keyword>
<dbReference type="RefSeq" id="WP_140591404.1">
    <property type="nucleotide sequence ID" value="NZ_VFWZ01000002.1"/>
</dbReference>
<accession>A0A504JKR7</accession>
<evidence type="ECO:0000313" key="1">
    <source>
        <dbReference type="EMBL" id="TPN87141.1"/>
    </source>
</evidence>
<reference evidence="1 2" key="1">
    <citation type="submission" date="2019-06" db="EMBL/GenBank/DDBJ databases">
        <authorList>
            <person name="Meng X."/>
        </authorList>
    </citation>
    <scope>NUCLEOTIDE SEQUENCE [LARGE SCALE GENOMIC DNA]</scope>
    <source>
        <strain evidence="1 2">M625</strain>
    </source>
</reference>
<gene>
    <name evidence="1" type="ORF">FHK87_05990</name>
</gene>
<evidence type="ECO:0000313" key="2">
    <source>
        <dbReference type="Proteomes" id="UP000315540"/>
    </source>
</evidence>
<proteinExistence type="predicted"/>
<dbReference type="Proteomes" id="UP000315540">
    <property type="component" value="Unassembled WGS sequence"/>
</dbReference>
<dbReference type="OrthoDB" id="6637825at2"/>
<sequence>MSYKILKLDEFLCLDHSYLSVSDNCYYLREYTARAGYAHSPTNQLISNFKKPLNRKGKADWGYKDGAINEVANNFIEALNGLKFEDFTLVPIPPSKAKDHPEYDDRMSQAIRKLCEEYGGQMSELILCNESKQASHTIAEGEPRPNQFQIAQNLKLDENEIKNLRRNIILFDDVVTTGAHFKACKQIIMERLPNKQIVGLFLARTIRV</sequence>